<protein>
    <submittedName>
        <fullName evidence="1">Uncharacterized protein</fullName>
    </submittedName>
</protein>
<evidence type="ECO:0000313" key="1">
    <source>
        <dbReference type="EMBL" id="PSV87044.1"/>
    </source>
</evidence>
<dbReference type="Proteomes" id="UP000240410">
    <property type="component" value="Unassembled WGS sequence"/>
</dbReference>
<reference evidence="1 2" key="1">
    <citation type="submission" date="2018-03" db="EMBL/GenBank/DDBJ databases">
        <title>Whole genome sequencing of Histamine producing bacteria.</title>
        <authorList>
            <person name="Butler K."/>
        </authorList>
    </citation>
    <scope>NUCLEOTIDE SEQUENCE [LARGE SCALE GENOMIC DNA]</scope>
    <source>
        <strain evidence="1 2">ATCC 33979</strain>
    </source>
</reference>
<sequence>MDIDKSRRLFFEKRNRSDSITYRYSAKYPSKDTYTQVTSICLIQSEVTELNSRKTTKRNSELFPSCLTQEVGSVTRSQRASVLSSQTLLTILNVEPLYLRIVAAPEH</sequence>
<dbReference type="EMBL" id="PYOJ01000037">
    <property type="protein sequence ID" value="PSV87044.1"/>
    <property type="molecule type" value="Genomic_DNA"/>
</dbReference>
<name>A0A2T3M562_PHOLE</name>
<comment type="caution">
    <text evidence="1">The sequence shown here is derived from an EMBL/GenBank/DDBJ whole genome shotgun (WGS) entry which is preliminary data.</text>
</comment>
<accession>A0A2T3M562</accession>
<organism evidence="1 2">
    <name type="scientific">Photobacterium leiognathi</name>
    <dbReference type="NCBI Taxonomy" id="553611"/>
    <lineage>
        <taxon>Bacteria</taxon>
        <taxon>Pseudomonadati</taxon>
        <taxon>Pseudomonadota</taxon>
        <taxon>Gammaproteobacteria</taxon>
        <taxon>Vibrionales</taxon>
        <taxon>Vibrionaceae</taxon>
        <taxon>Photobacterium</taxon>
    </lineage>
</organism>
<evidence type="ECO:0000313" key="2">
    <source>
        <dbReference type="Proteomes" id="UP000240410"/>
    </source>
</evidence>
<dbReference type="AlphaFoldDB" id="A0A2T3M562"/>
<gene>
    <name evidence="1" type="ORF">CTM89_19110</name>
</gene>
<proteinExistence type="predicted"/>